<sequence length="54" mass="5940">MRATKGHDVLLVNQATAHSWVTIRDNRVDLPPGVQLAIMHGVRSRHEAAGLSQK</sequence>
<dbReference type="EMBL" id="AZHW01001576">
    <property type="protein sequence ID" value="ETW92243.1"/>
    <property type="molecule type" value="Genomic_DNA"/>
</dbReference>
<dbReference type="HOGENOM" id="CLU_3041492_0_0_7"/>
<proteinExistence type="predicted"/>
<protein>
    <submittedName>
        <fullName evidence="1">Uncharacterized protein</fullName>
    </submittedName>
</protein>
<keyword evidence="2" id="KW-1185">Reference proteome</keyword>
<gene>
    <name evidence="1" type="ORF">ETSY1_44505</name>
</gene>
<evidence type="ECO:0000313" key="2">
    <source>
        <dbReference type="Proteomes" id="UP000019141"/>
    </source>
</evidence>
<dbReference type="Proteomes" id="UP000019141">
    <property type="component" value="Unassembled WGS sequence"/>
</dbReference>
<organism evidence="1 2">
    <name type="scientific">Entotheonella factor</name>
    <dbReference type="NCBI Taxonomy" id="1429438"/>
    <lineage>
        <taxon>Bacteria</taxon>
        <taxon>Pseudomonadati</taxon>
        <taxon>Nitrospinota/Tectimicrobiota group</taxon>
        <taxon>Candidatus Tectimicrobiota</taxon>
        <taxon>Candidatus Entotheonellia</taxon>
        <taxon>Candidatus Entotheonellales</taxon>
        <taxon>Candidatus Entotheonellaceae</taxon>
        <taxon>Candidatus Entotheonella</taxon>
    </lineage>
</organism>
<dbReference type="AlphaFoldDB" id="W4L2C7"/>
<name>W4L2C7_ENTF1</name>
<reference evidence="1 2" key="1">
    <citation type="journal article" date="2014" name="Nature">
        <title>An environmental bacterial taxon with a large and distinct metabolic repertoire.</title>
        <authorList>
            <person name="Wilson M.C."/>
            <person name="Mori T."/>
            <person name="Ruckert C."/>
            <person name="Uria A.R."/>
            <person name="Helf M.J."/>
            <person name="Takada K."/>
            <person name="Gernert C."/>
            <person name="Steffens U.A."/>
            <person name="Heycke N."/>
            <person name="Schmitt S."/>
            <person name="Rinke C."/>
            <person name="Helfrich E.J."/>
            <person name="Brachmann A.O."/>
            <person name="Gurgui C."/>
            <person name="Wakimoto T."/>
            <person name="Kracht M."/>
            <person name="Crusemann M."/>
            <person name="Hentschel U."/>
            <person name="Abe I."/>
            <person name="Matsunaga S."/>
            <person name="Kalinowski J."/>
            <person name="Takeyama H."/>
            <person name="Piel J."/>
        </authorList>
    </citation>
    <scope>NUCLEOTIDE SEQUENCE [LARGE SCALE GENOMIC DNA]</scope>
    <source>
        <strain evidence="2">TSY1</strain>
    </source>
</reference>
<evidence type="ECO:0000313" key="1">
    <source>
        <dbReference type="EMBL" id="ETW92243.1"/>
    </source>
</evidence>
<accession>W4L2C7</accession>
<comment type="caution">
    <text evidence="1">The sequence shown here is derived from an EMBL/GenBank/DDBJ whole genome shotgun (WGS) entry which is preliminary data.</text>
</comment>